<feature type="coiled-coil region" evidence="1">
    <location>
        <begin position="289"/>
        <end position="316"/>
    </location>
</feature>
<evidence type="ECO:0000313" key="4">
    <source>
        <dbReference type="Proteomes" id="UP000321272"/>
    </source>
</evidence>
<dbReference type="KEGG" id="paur:FGL86_09560"/>
<keyword evidence="2" id="KW-1133">Transmembrane helix</keyword>
<feature type="transmembrane region" description="Helical" evidence="2">
    <location>
        <begin position="43"/>
        <end position="61"/>
    </location>
</feature>
<evidence type="ECO:0008006" key="5">
    <source>
        <dbReference type="Google" id="ProtNLM"/>
    </source>
</evidence>
<protein>
    <recommendedName>
        <fullName evidence="5">HEAT repeat domain-containing protein</fullName>
    </recommendedName>
</protein>
<feature type="transmembrane region" description="Helical" evidence="2">
    <location>
        <begin position="73"/>
        <end position="97"/>
    </location>
</feature>
<dbReference type="AlphaFoldDB" id="A0A5B8SRJ5"/>
<keyword evidence="1" id="KW-0175">Coiled coil</keyword>
<dbReference type="EMBL" id="CP042382">
    <property type="protein sequence ID" value="QEA39296.1"/>
    <property type="molecule type" value="Genomic_DNA"/>
</dbReference>
<evidence type="ECO:0000313" key="3">
    <source>
        <dbReference type="EMBL" id="QEA39296.1"/>
    </source>
</evidence>
<feature type="coiled-coil region" evidence="1">
    <location>
        <begin position="186"/>
        <end position="213"/>
    </location>
</feature>
<evidence type="ECO:0000256" key="1">
    <source>
        <dbReference type="SAM" id="Coils"/>
    </source>
</evidence>
<reference evidence="3 4" key="1">
    <citation type="submission" date="2019-06" db="EMBL/GenBank/DDBJ databases">
        <title>Genome analyses of bacteria isolated from kimchi.</title>
        <authorList>
            <person name="Lee S."/>
            <person name="Ahn S."/>
            <person name="Roh S."/>
        </authorList>
    </citation>
    <scope>NUCLEOTIDE SEQUENCE [LARGE SCALE GENOMIC DNA]</scope>
    <source>
        <strain evidence="3 4">CBA4606</strain>
    </source>
</reference>
<keyword evidence="4" id="KW-1185">Reference proteome</keyword>
<dbReference type="RefSeq" id="WP_147184348.1">
    <property type="nucleotide sequence ID" value="NZ_CP042382.1"/>
</dbReference>
<dbReference type="Proteomes" id="UP000321272">
    <property type="component" value="Chromosome"/>
</dbReference>
<keyword evidence="2" id="KW-0472">Membrane</keyword>
<sequence length="343" mass="39029">MPHHDFWNRLARTCIALTLLALGVGLELFAIARWLENDILRGAFWHLLALAPLTVALKMGFPKHMRRSGGIGLWLLLLCISALMPLIGPLGLAFFVLPALHRARPRRPRHWRLVPRPEYPQQALSVPDAQSHALRSGLASVLSHAGDTAHRQRALIQAQHLPRRQVVTLMRQGLADGADDVRLLGYSMLNALENDLERQIRGLKKRLETDEDAQGRIAEAIARLYGEYGYLELAQGSALGVLLDEGLEYLHQAQQRHDTAARWKLRARLYLLHRRYDDAHQSLDKAAQRGLAEKDLADLRAELALHQRRLPDLRHQLKLLAYSNRQSLALRQLMEYWQCNSPN</sequence>
<accession>A0A5B8SRJ5</accession>
<keyword evidence="2" id="KW-0812">Transmembrane</keyword>
<dbReference type="OrthoDB" id="5393896at2"/>
<gene>
    <name evidence="3" type="ORF">FGL86_09560</name>
</gene>
<proteinExistence type="predicted"/>
<feature type="transmembrane region" description="Helical" evidence="2">
    <location>
        <begin position="12"/>
        <end position="31"/>
    </location>
</feature>
<evidence type="ECO:0000256" key="2">
    <source>
        <dbReference type="SAM" id="Phobius"/>
    </source>
</evidence>
<organism evidence="3 4">
    <name type="scientific">Pistricoccus aurantiacus</name>
    <dbReference type="NCBI Taxonomy" id="1883414"/>
    <lineage>
        <taxon>Bacteria</taxon>
        <taxon>Pseudomonadati</taxon>
        <taxon>Pseudomonadota</taxon>
        <taxon>Gammaproteobacteria</taxon>
        <taxon>Oceanospirillales</taxon>
        <taxon>Halomonadaceae</taxon>
        <taxon>Pistricoccus</taxon>
    </lineage>
</organism>
<name>A0A5B8SRJ5_9GAMM</name>